<dbReference type="PROSITE" id="PS50887">
    <property type="entry name" value="GGDEF"/>
    <property type="match status" value="1"/>
</dbReference>
<dbReference type="InterPro" id="IPR000160">
    <property type="entry name" value="GGDEF_dom"/>
</dbReference>
<dbReference type="SUPFAM" id="SSF55073">
    <property type="entry name" value="Nucleotide cyclase"/>
    <property type="match status" value="1"/>
</dbReference>
<dbReference type="NCBIfam" id="TIGR00254">
    <property type="entry name" value="GGDEF"/>
    <property type="match status" value="1"/>
</dbReference>
<dbReference type="SMART" id="SM00065">
    <property type="entry name" value="GAF"/>
    <property type="match status" value="2"/>
</dbReference>
<dbReference type="AlphaFoldDB" id="A0A928Z581"/>
<proteinExistence type="predicted"/>
<comment type="caution">
    <text evidence="3">The sequence shown here is derived from an EMBL/GenBank/DDBJ whole genome shotgun (WGS) entry which is preliminary data.</text>
</comment>
<dbReference type="Proteomes" id="UP000625316">
    <property type="component" value="Unassembled WGS sequence"/>
</dbReference>
<dbReference type="SMART" id="SM00267">
    <property type="entry name" value="GGDEF"/>
    <property type="match status" value="1"/>
</dbReference>
<feature type="domain" description="EAL" evidence="1">
    <location>
        <begin position="527"/>
        <end position="781"/>
    </location>
</feature>
<dbReference type="InterPro" id="IPR029016">
    <property type="entry name" value="GAF-like_dom_sf"/>
</dbReference>
<dbReference type="PANTHER" id="PTHR44757:SF2">
    <property type="entry name" value="BIOFILM ARCHITECTURE MAINTENANCE PROTEIN MBAA"/>
    <property type="match status" value="1"/>
</dbReference>
<evidence type="ECO:0000313" key="3">
    <source>
        <dbReference type="EMBL" id="MBE9032539.1"/>
    </source>
</evidence>
<dbReference type="CDD" id="cd01949">
    <property type="entry name" value="GGDEF"/>
    <property type="match status" value="1"/>
</dbReference>
<dbReference type="InterPro" id="IPR035919">
    <property type="entry name" value="EAL_sf"/>
</dbReference>
<dbReference type="SUPFAM" id="SSF55781">
    <property type="entry name" value="GAF domain-like"/>
    <property type="match status" value="2"/>
</dbReference>
<feature type="domain" description="GGDEF" evidence="2">
    <location>
        <begin position="385"/>
        <end position="518"/>
    </location>
</feature>
<dbReference type="FunFam" id="3.30.70.270:FF:000001">
    <property type="entry name" value="Diguanylate cyclase domain protein"/>
    <property type="match status" value="1"/>
</dbReference>
<reference evidence="3" key="1">
    <citation type="submission" date="2020-10" db="EMBL/GenBank/DDBJ databases">
        <authorList>
            <person name="Castelo-Branco R."/>
            <person name="Eusebio N."/>
            <person name="Adriana R."/>
            <person name="Vieira A."/>
            <person name="Brugerolle De Fraissinette N."/>
            <person name="Rezende De Castro R."/>
            <person name="Schneider M.P."/>
            <person name="Vasconcelos V."/>
            <person name="Leao P.N."/>
        </authorList>
    </citation>
    <scope>NUCLEOTIDE SEQUENCE</scope>
    <source>
        <strain evidence="3">LEGE 11480</strain>
    </source>
</reference>
<evidence type="ECO:0000259" key="1">
    <source>
        <dbReference type="PROSITE" id="PS50883"/>
    </source>
</evidence>
<dbReference type="RefSeq" id="WP_264327356.1">
    <property type="nucleotide sequence ID" value="NZ_JADEXQ010000110.1"/>
</dbReference>
<dbReference type="Pfam" id="PF01590">
    <property type="entry name" value="GAF"/>
    <property type="match status" value="2"/>
</dbReference>
<organism evidence="3 4">
    <name type="scientific">Romeriopsis navalis LEGE 11480</name>
    <dbReference type="NCBI Taxonomy" id="2777977"/>
    <lineage>
        <taxon>Bacteria</taxon>
        <taxon>Bacillati</taxon>
        <taxon>Cyanobacteriota</taxon>
        <taxon>Cyanophyceae</taxon>
        <taxon>Leptolyngbyales</taxon>
        <taxon>Leptolyngbyaceae</taxon>
        <taxon>Romeriopsis</taxon>
        <taxon>Romeriopsis navalis</taxon>
    </lineage>
</organism>
<dbReference type="Gene3D" id="3.20.20.450">
    <property type="entry name" value="EAL domain"/>
    <property type="match status" value="1"/>
</dbReference>
<dbReference type="InterPro" id="IPR003018">
    <property type="entry name" value="GAF"/>
</dbReference>
<evidence type="ECO:0000313" key="4">
    <source>
        <dbReference type="Proteomes" id="UP000625316"/>
    </source>
</evidence>
<dbReference type="PROSITE" id="PS50883">
    <property type="entry name" value="EAL"/>
    <property type="match status" value="1"/>
</dbReference>
<dbReference type="PANTHER" id="PTHR44757">
    <property type="entry name" value="DIGUANYLATE CYCLASE DGCP"/>
    <property type="match status" value="1"/>
</dbReference>
<dbReference type="CDD" id="cd01948">
    <property type="entry name" value="EAL"/>
    <property type="match status" value="1"/>
</dbReference>
<dbReference type="SUPFAM" id="SSF141868">
    <property type="entry name" value="EAL domain-like"/>
    <property type="match status" value="1"/>
</dbReference>
<evidence type="ECO:0000259" key="2">
    <source>
        <dbReference type="PROSITE" id="PS50887"/>
    </source>
</evidence>
<dbReference type="Pfam" id="PF00990">
    <property type="entry name" value="GGDEF"/>
    <property type="match status" value="1"/>
</dbReference>
<dbReference type="Gene3D" id="3.30.450.40">
    <property type="match status" value="2"/>
</dbReference>
<keyword evidence="4" id="KW-1185">Reference proteome</keyword>
<dbReference type="InterPro" id="IPR043128">
    <property type="entry name" value="Rev_trsase/Diguanyl_cyclase"/>
</dbReference>
<dbReference type="Gene3D" id="3.30.70.270">
    <property type="match status" value="1"/>
</dbReference>
<protein>
    <submittedName>
        <fullName evidence="3">EAL domain-containing protein</fullName>
    </submittedName>
</protein>
<name>A0A928Z581_9CYAN</name>
<dbReference type="Pfam" id="PF00563">
    <property type="entry name" value="EAL"/>
    <property type="match status" value="1"/>
</dbReference>
<dbReference type="SMART" id="SM00052">
    <property type="entry name" value="EAL"/>
    <property type="match status" value="1"/>
</dbReference>
<dbReference type="InterPro" id="IPR001633">
    <property type="entry name" value="EAL_dom"/>
</dbReference>
<dbReference type="InterPro" id="IPR029787">
    <property type="entry name" value="Nucleotide_cyclase"/>
</dbReference>
<dbReference type="InterPro" id="IPR052155">
    <property type="entry name" value="Biofilm_reg_signaling"/>
</dbReference>
<accession>A0A928Z581</accession>
<sequence length="795" mass="88765">MRSTAPSSFYDIFGQLITTGFAAVAESEIYAAVAKYLPFLMPVDRLAIAQIDATGATFELLDLLGGQNDLSSSYHYPTETPTLIKHCTETRQSLRLSVHADSPYEDVVELSQIGMRQVLVVPLHSPEQLLGSLYVATRQNDGYGQSELSLLEQIAALIVSNIERLAIEAQTQITLDRHRRYAERLEVLNETGRRLSTTTNEESAFHIVAETIEHVLESDRVSYVIPNPDGLSCQIFALTGNDIIPKAHQFPLPGSGIAAVLEQARPIAFPDLTDSTYQEHAILAAQGLRMGWSVPIHVGGKIVGILNAATAISWPFPDDALTLLSALGRFMSTTIERIQAQHNVAVTLRQLEYRVTHDQLTNLPNRRWFDRTLDQEIQQHRQYQRRLAVLFIDLDQFKEINDSLGHSIGDQLLCTVADRLREQLATQGVVARLGGDEFVVLLQDIPNLESVLTLSQRLLDFLQAPFYVSHHHVQIGGSIGISLFPDHGQTADELMKHADIAMYAAKAESRQKFKLYAPAMSEQLQLRLELERELQQAIANDELFLMFQPQIELQSGRIYAIEALVRWMHPQRGLIPPNVFIPIAETSQLISDISGWVLEASLQTLAALRRKYPDLYVSVNISAPDLLTPDRLHQQIQRLLHQYNLPGNALELELTESIFIEHPARVSATLESWQQQGIRLAIDDFGTGFSSLSYLLDLPLDTLKIDRTFVKNVHTNGRTKGIVETILSLSKNLAVTCVAEGVEELAQLNCLSELGCYAVQGFFLASPMVEHQLMEFLAEYDADSIAHHSISQPLS</sequence>
<gene>
    <name evidence="3" type="ORF">IQ266_22630</name>
</gene>
<dbReference type="EMBL" id="JADEXQ010000110">
    <property type="protein sequence ID" value="MBE9032539.1"/>
    <property type="molecule type" value="Genomic_DNA"/>
</dbReference>